<organism evidence="3 4">
    <name type="scientific">Larsenimonas suaedae</name>
    <dbReference type="NCBI Taxonomy" id="1851019"/>
    <lineage>
        <taxon>Bacteria</taxon>
        <taxon>Pseudomonadati</taxon>
        <taxon>Pseudomonadota</taxon>
        <taxon>Gammaproteobacteria</taxon>
        <taxon>Oceanospirillales</taxon>
        <taxon>Halomonadaceae</taxon>
        <taxon>Larsenimonas</taxon>
    </lineage>
</organism>
<dbReference type="InterPro" id="IPR003808">
    <property type="entry name" value="Fe-S_metab-assoc_dom"/>
</dbReference>
<comment type="similarity">
    <text evidence="1">Belongs to the SufE family.</text>
</comment>
<evidence type="ECO:0000256" key="1">
    <source>
        <dbReference type="ARBA" id="ARBA00010282"/>
    </source>
</evidence>
<keyword evidence="4" id="KW-1185">Reference proteome</keyword>
<reference evidence="3 4" key="1">
    <citation type="submission" date="2023-04" db="EMBL/GenBank/DDBJ databases">
        <title>A long-awaited taxogenomic arrangement of the family Halomonadaceae.</title>
        <authorList>
            <person name="De La Haba R."/>
            <person name="Chuvochina M."/>
            <person name="Wittouck S."/>
            <person name="Arahal D.R."/>
            <person name="Sanchez-Porro C."/>
            <person name="Hugenholtz P."/>
            <person name="Ventosa A."/>
        </authorList>
    </citation>
    <scope>NUCLEOTIDE SEQUENCE [LARGE SCALE GENOMIC DNA]</scope>
    <source>
        <strain evidence="3 4">DSM 22428</strain>
    </source>
</reference>
<comment type="caution">
    <text evidence="3">The sequence shown here is derived from an EMBL/GenBank/DDBJ whole genome shotgun (WGS) entry which is preliminary data.</text>
</comment>
<dbReference type="PANTHER" id="PTHR43597:SF5">
    <property type="entry name" value="SUFE-LIKE PROTEIN 2, CHLOROPLASTIC"/>
    <property type="match status" value="1"/>
</dbReference>
<evidence type="ECO:0000259" key="2">
    <source>
        <dbReference type="Pfam" id="PF02657"/>
    </source>
</evidence>
<feature type="domain" description="Fe-S metabolism associated" evidence="2">
    <location>
        <begin position="12"/>
        <end position="130"/>
    </location>
</feature>
<gene>
    <name evidence="3" type="ORF">QC825_08195</name>
</gene>
<accession>A0ABU1GVH4</accession>
<evidence type="ECO:0000313" key="4">
    <source>
        <dbReference type="Proteomes" id="UP001269375"/>
    </source>
</evidence>
<dbReference type="Pfam" id="PF02657">
    <property type="entry name" value="SufE"/>
    <property type="match status" value="1"/>
</dbReference>
<name>A0ABU1GVH4_9GAMM</name>
<dbReference type="Proteomes" id="UP001269375">
    <property type="component" value="Unassembled WGS sequence"/>
</dbReference>
<sequence length="136" mass="15498">MSTSDAQQELIDEFEIFDNWMDRYQYLIDMGKALPEFPDALKTSDTRIEGCQSQVWIHEQLEDGRLHFQATSDAAIVSGLIAVLMRIYNDRTPAEIMATSTDFLQALGLDKHLSPTRSNGLHAMLDHIYQSARVHQ</sequence>
<proteinExistence type="inferred from homology"/>
<evidence type="ECO:0000313" key="3">
    <source>
        <dbReference type="EMBL" id="MDR5896047.1"/>
    </source>
</evidence>
<dbReference type="SUPFAM" id="SSF82649">
    <property type="entry name" value="SufE/NifU"/>
    <property type="match status" value="1"/>
</dbReference>
<dbReference type="RefSeq" id="WP_251589994.1">
    <property type="nucleotide sequence ID" value="NZ_JAMLJI010000001.1"/>
</dbReference>
<dbReference type="EMBL" id="JARWAO010000003">
    <property type="protein sequence ID" value="MDR5896047.1"/>
    <property type="molecule type" value="Genomic_DNA"/>
</dbReference>
<dbReference type="Gene3D" id="3.90.1010.10">
    <property type="match status" value="1"/>
</dbReference>
<dbReference type="PANTHER" id="PTHR43597">
    <property type="entry name" value="SULFUR ACCEPTOR PROTEIN CSDE"/>
    <property type="match status" value="1"/>
</dbReference>
<protein>
    <submittedName>
        <fullName evidence="3">SufE family protein</fullName>
    </submittedName>
</protein>